<dbReference type="VEuPathDB" id="VectorBase:ADAR2_010178"/>
<comment type="similarity">
    <text evidence="1">Belongs to the peptidase S1 family. CLIP subfamily.</text>
</comment>
<name>W5JEN5_ANODA</name>
<evidence type="ECO:0000256" key="2">
    <source>
        <dbReference type="SAM" id="MobiDB-lite"/>
    </source>
</evidence>
<dbReference type="InterPro" id="IPR043504">
    <property type="entry name" value="Peptidase_S1_PA_chymotrypsin"/>
</dbReference>
<dbReference type="HOGENOM" id="CLU_1220585_0_0_1"/>
<dbReference type="EnsemblMetazoa" id="ADAC005780-RA">
    <property type="protein sequence ID" value="ADAC005780-PA"/>
    <property type="gene ID" value="ADAC005780"/>
</dbReference>
<reference evidence="5" key="4">
    <citation type="submission" date="2015-06" db="UniProtKB">
        <authorList>
            <consortium name="EnsemblMetazoa"/>
        </authorList>
    </citation>
    <scope>IDENTIFICATION</scope>
</reference>
<dbReference type="InterPro" id="IPR001254">
    <property type="entry name" value="Trypsin_dom"/>
</dbReference>
<protein>
    <recommendedName>
        <fullName evidence="3">Peptidase S1 domain-containing protein</fullName>
    </recommendedName>
</protein>
<dbReference type="Proteomes" id="UP000000673">
    <property type="component" value="Unassembled WGS sequence"/>
</dbReference>
<evidence type="ECO:0000259" key="3">
    <source>
        <dbReference type="Pfam" id="PF00089"/>
    </source>
</evidence>
<evidence type="ECO:0000313" key="4">
    <source>
        <dbReference type="EMBL" id="ETN62526.1"/>
    </source>
</evidence>
<feature type="domain" description="Peptidase S1" evidence="3">
    <location>
        <begin position="110"/>
        <end position="219"/>
    </location>
</feature>
<feature type="region of interest" description="Disordered" evidence="2">
    <location>
        <begin position="1"/>
        <end position="37"/>
    </location>
</feature>
<proteinExistence type="inferred from homology"/>
<evidence type="ECO:0000313" key="6">
    <source>
        <dbReference type="Proteomes" id="UP000000673"/>
    </source>
</evidence>
<sequence>MAAPPPSSSSSSSSSPFGRTFVRMSSTHVRGRTNEQLRESRIRRKGVKRFRRAVKRRTYCIPAAMRIPGGSGGSGSARAGIKISNAWHSQGVNEKQPRKCHLPAQNSKLRFTVAVGSNPNVGNAKVYNYASVEIHKDFDSTTRANDVAIVTINGTFDGAPNVHPITIATREIVVSTTNRTQCVVVGYEQTSDFAYTNILTQAQYELLTDQECTTAFNQTLPPSDEPV</sequence>
<dbReference type="Pfam" id="PF00089">
    <property type="entry name" value="Trypsin"/>
    <property type="match status" value="1"/>
</dbReference>
<dbReference type="VEuPathDB" id="VectorBase:ADAC005780"/>
<dbReference type="AlphaFoldDB" id="W5JEN5"/>
<dbReference type="Gene3D" id="2.40.10.10">
    <property type="entry name" value="Trypsin-like serine proteases"/>
    <property type="match status" value="1"/>
</dbReference>
<evidence type="ECO:0000313" key="5">
    <source>
        <dbReference type="EnsemblMetazoa" id="ADAC005780-PA"/>
    </source>
</evidence>
<dbReference type="SUPFAM" id="SSF50494">
    <property type="entry name" value="Trypsin-like serine proteases"/>
    <property type="match status" value="1"/>
</dbReference>
<dbReference type="EMBL" id="ADMH02001450">
    <property type="protein sequence ID" value="ETN62526.1"/>
    <property type="molecule type" value="Genomic_DNA"/>
</dbReference>
<keyword evidence="6" id="KW-1185">Reference proteome</keyword>
<dbReference type="GO" id="GO:0006508">
    <property type="term" value="P:proteolysis"/>
    <property type="evidence" value="ECO:0007669"/>
    <property type="project" value="InterPro"/>
</dbReference>
<organism evidence="4">
    <name type="scientific">Anopheles darlingi</name>
    <name type="common">Mosquito</name>
    <dbReference type="NCBI Taxonomy" id="43151"/>
    <lineage>
        <taxon>Eukaryota</taxon>
        <taxon>Metazoa</taxon>
        <taxon>Ecdysozoa</taxon>
        <taxon>Arthropoda</taxon>
        <taxon>Hexapoda</taxon>
        <taxon>Insecta</taxon>
        <taxon>Pterygota</taxon>
        <taxon>Neoptera</taxon>
        <taxon>Endopterygota</taxon>
        <taxon>Diptera</taxon>
        <taxon>Nematocera</taxon>
        <taxon>Culicoidea</taxon>
        <taxon>Culicidae</taxon>
        <taxon>Anophelinae</taxon>
        <taxon>Anopheles</taxon>
    </lineage>
</organism>
<reference evidence="4 6" key="1">
    <citation type="journal article" date="2010" name="BMC Genomics">
        <title>Combination of measures distinguishes pre-miRNAs from other stem-loops in the genome of the newly sequenced Anopheles darlingi.</title>
        <authorList>
            <person name="Mendes N.D."/>
            <person name="Freitas A.T."/>
            <person name="Vasconcelos A.T."/>
            <person name="Sagot M.F."/>
        </authorList>
    </citation>
    <scope>NUCLEOTIDE SEQUENCE</scope>
</reference>
<accession>W5JEN5</accession>
<dbReference type="InterPro" id="IPR009003">
    <property type="entry name" value="Peptidase_S1_PA"/>
</dbReference>
<gene>
    <name evidence="4" type="ORF">AND_005780</name>
</gene>
<evidence type="ECO:0000256" key="1">
    <source>
        <dbReference type="ARBA" id="ARBA00024195"/>
    </source>
</evidence>
<reference evidence="4" key="3">
    <citation type="journal article" date="2013" name="Nucleic Acids Res.">
        <title>The genome of Anopheles darlingi, the main neotropical malaria vector.</title>
        <authorList>
            <person name="Marinotti O."/>
            <person name="Cerqueira G.C."/>
            <person name="de Almeida L.G."/>
            <person name="Ferro M.I."/>
            <person name="Loreto E.L."/>
            <person name="Zaha A."/>
            <person name="Teixeira S.M."/>
            <person name="Wespiser A.R."/>
            <person name="Almeida E Silva A."/>
            <person name="Schlindwein A.D."/>
            <person name="Pacheco A.C."/>
            <person name="Silva A.L."/>
            <person name="Graveley B.R."/>
            <person name="Walenz B.P."/>
            <person name="Lima Bde A."/>
            <person name="Ribeiro C.A."/>
            <person name="Nunes-Silva C.G."/>
            <person name="de Carvalho C.R."/>
            <person name="Soares C.M."/>
            <person name="de Menezes C.B."/>
            <person name="Matiolli C."/>
            <person name="Caffrey D."/>
            <person name="Araujo D.A."/>
            <person name="de Oliveira D.M."/>
            <person name="Golenbock D."/>
            <person name="Grisard E.C."/>
            <person name="Fantinatti-Garboggini F."/>
            <person name="de Carvalho F.M."/>
            <person name="Barcellos F.G."/>
            <person name="Prosdocimi F."/>
            <person name="May G."/>
            <person name="Azevedo Junior G.M."/>
            <person name="Guimaraes G.M."/>
            <person name="Goldman G.H."/>
            <person name="Padilha I.Q."/>
            <person name="Batista Jda S."/>
            <person name="Ferro J.A."/>
            <person name="Ribeiro J.M."/>
            <person name="Fietto J.L."/>
            <person name="Dabbas K.M."/>
            <person name="Cerdeira L."/>
            <person name="Agnez-Lima L.F."/>
            <person name="Brocchi M."/>
            <person name="de Carvalho M.O."/>
            <person name="Teixeira Mde M."/>
            <person name="Diniz Maia Mde M."/>
            <person name="Goldman M.H."/>
            <person name="Cruz Schneider M.P."/>
            <person name="Felipe M.S."/>
            <person name="Hungria M."/>
            <person name="Nicolas M.F."/>
            <person name="Pereira M."/>
            <person name="Montes M.A."/>
            <person name="Cantao M.E."/>
            <person name="Vincentz M."/>
            <person name="Rafael M.S."/>
            <person name="Silverman N."/>
            <person name="Stoco P.H."/>
            <person name="Souza R.C."/>
            <person name="Vicentini R."/>
            <person name="Gazzinelli R.T."/>
            <person name="Neves Rde O."/>
            <person name="Silva R."/>
            <person name="Astolfi-Filho S."/>
            <person name="Maciel T.E."/>
            <person name="Urmenyi T.P."/>
            <person name="Tadei W.P."/>
            <person name="Camargo E.P."/>
            <person name="de Vasconcelos A.T."/>
        </authorList>
    </citation>
    <scope>NUCLEOTIDE SEQUENCE</scope>
</reference>
<dbReference type="GO" id="GO:0004252">
    <property type="term" value="F:serine-type endopeptidase activity"/>
    <property type="evidence" value="ECO:0007669"/>
    <property type="project" value="InterPro"/>
</dbReference>
<reference evidence="4" key="2">
    <citation type="submission" date="2010-05" db="EMBL/GenBank/DDBJ databases">
        <authorList>
            <person name="Almeida L.G."/>
            <person name="Nicolas M.F."/>
            <person name="Souza R.C."/>
            <person name="Vasconcelos A.T.R."/>
        </authorList>
    </citation>
    <scope>NUCLEOTIDE SEQUENCE</scope>
</reference>